<keyword evidence="4" id="KW-0812">Transmembrane</keyword>
<dbReference type="RefSeq" id="WP_102965152.1">
    <property type="nucleotide sequence ID" value="NZ_POSK01000001.1"/>
</dbReference>
<evidence type="ECO:0000256" key="5">
    <source>
        <dbReference type="ARBA" id="ARBA00022729"/>
    </source>
</evidence>
<keyword evidence="5 8" id="KW-0732">Signal</keyword>
<proteinExistence type="inferred from homology"/>
<feature type="chain" id="PRO_5014382938" evidence="8">
    <location>
        <begin position="26"/>
        <end position="451"/>
    </location>
</feature>
<comment type="subcellular location">
    <subcellularLocation>
        <location evidence="1">Cell outer membrane</location>
        <topology evidence="1">Multi-pass membrane protein</topology>
    </subcellularLocation>
</comment>
<keyword evidence="6" id="KW-0472">Membrane</keyword>
<dbReference type="GO" id="GO:0009279">
    <property type="term" value="C:cell outer membrane"/>
    <property type="evidence" value="ECO:0007669"/>
    <property type="project" value="UniProtKB-SubCell"/>
</dbReference>
<organism evidence="9 10">
    <name type="scientific">Vibrio diazotrophicus</name>
    <dbReference type="NCBI Taxonomy" id="685"/>
    <lineage>
        <taxon>Bacteria</taxon>
        <taxon>Pseudomonadati</taxon>
        <taxon>Pseudomonadota</taxon>
        <taxon>Gammaproteobacteria</taxon>
        <taxon>Vibrionales</taxon>
        <taxon>Vibrionaceae</taxon>
        <taxon>Vibrio</taxon>
    </lineage>
</organism>
<evidence type="ECO:0000256" key="6">
    <source>
        <dbReference type="ARBA" id="ARBA00023136"/>
    </source>
</evidence>
<protein>
    <submittedName>
        <fullName evidence="9">Aromatic hydrocarbon degradation protein</fullName>
    </submittedName>
</protein>
<evidence type="ECO:0000256" key="7">
    <source>
        <dbReference type="ARBA" id="ARBA00023237"/>
    </source>
</evidence>
<evidence type="ECO:0000256" key="1">
    <source>
        <dbReference type="ARBA" id="ARBA00004571"/>
    </source>
</evidence>
<comment type="caution">
    <text evidence="9">The sequence shown here is derived from an EMBL/GenBank/DDBJ whole genome shotgun (WGS) entry which is preliminary data.</text>
</comment>
<dbReference type="PANTHER" id="PTHR35093">
    <property type="entry name" value="OUTER MEMBRANE PROTEIN NMB0088-RELATED"/>
    <property type="match status" value="1"/>
</dbReference>
<dbReference type="Proteomes" id="UP000236449">
    <property type="component" value="Unassembled WGS sequence"/>
</dbReference>
<dbReference type="PANTHER" id="PTHR35093:SF1">
    <property type="entry name" value="OUTER MEMBRANE LONG-CHAIN FATTY ACID RECEPTOR FADL FAMILY"/>
    <property type="match status" value="1"/>
</dbReference>
<gene>
    <name evidence="9" type="ORF">C1N32_01035</name>
</gene>
<evidence type="ECO:0000313" key="10">
    <source>
        <dbReference type="Proteomes" id="UP000236449"/>
    </source>
</evidence>
<comment type="similarity">
    <text evidence="2">Belongs to the OmpP1/FadL family.</text>
</comment>
<dbReference type="AlphaFoldDB" id="A0A2J8I833"/>
<reference evidence="9 10" key="1">
    <citation type="submission" date="2018-01" db="EMBL/GenBank/DDBJ databases">
        <title>Draft genome sequences of six Vibrio diazotrophicus strains isolated from deep-sea sediments of the Baltic Sea.</title>
        <authorList>
            <person name="Castillo D."/>
            <person name="Vandieken V."/>
            <person name="Chiang O."/>
            <person name="Middelboe M."/>
        </authorList>
    </citation>
    <scope>NUCLEOTIDE SEQUENCE [LARGE SCALE GENOMIC DNA]</scope>
    <source>
        <strain evidence="9 10">60.27F</strain>
    </source>
</reference>
<evidence type="ECO:0000256" key="3">
    <source>
        <dbReference type="ARBA" id="ARBA00022452"/>
    </source>
</evidence>
<keyword evidence="7" id="KW-0998">Cell outer membrane</keyword>
<name>A0A2J8I833_VIBDI</name>
<evidence type="ECO:0000256" key="2">
    <source>
        <dbReference type="ARBA" id="ARBA00008163"/>
    </source>
</evidence>
<evidence type="ECO:0000256" key="8">
    <source>
        <dbReference type="SAM" id="SignalP"/>
    </source>
</evidence>
<dbReference type="EMBL" id="POSK01000001">
    <property type="protein sequence ID" value="PNI06624.1"/>
    <property type="molecule type" value="Genomic_DNA"/>
</dbReference>
<keyword evidence="3" id="KW-1134">Transmembrane beta strand</keyword>
<feature type="signal peptide" evidence="8">
    <location>
        <begin position="1"/>
        <end position="25"/>
    </location>
</feature>
<dbReference type="InterPro" id="IPR005017">
    <property type="entry name" value="OMPP1/FadL/TodX"/>
</dbReference>
<evidence type="ECO:0000256" key="4">
    <source>
        <dbReference type="ARBA" id="ARBA00022692"/>
    </source>
</evidence>
<dbReference type="Pfam" id="PF03349">
    <property type="entry name" value="Toluene_X"/>
    <property type="match status" value="1"/>
</dbReference>
<dbReference type="Gene3D" id="2.40.160.60">
    <property type="entry name" value="Outer membrane protein transport protein (OMPP1/FadL/TodX)"/>
    <property type="match status" value="1"/>
</dbReference>
<dbReference type="OrthoDB" id="19849at2"/>
<dbReference type="GO" id="GO:0015483">
    <property type="term" value="F:long-chain fatty acid transporting porin activity"/>
    <property type="evidence" value="ECO:0007669"/>
    <property type="project" value="TreeGrafter"/>
</dbReference>
<sequence length="451" mass="48867">MKKAPLITSLSTLASASLISASAGAAGFQINEHSATGLGRAFAGDAVIGDNASVLSRNAAAMTLFKRDAMSMGLTYVRPDSTIKDAQYHSAQVGGNIHAVNNGTFLNPSLSLEVTPYATSTVTDVDDVEGIGKQAVVPNIYYIHRLSDDWYLGLSAYSNFGTDIEFEPDYAAAVFGGTTKVTSMNAGISLAYKMNDHLSFGGGIDVIYGIGTLYRDMGLELCLSATVPGSGTSERCSGVQGNALSVEASGVGVGANIGMMYEVNDNNRFGLSYKYSPEIQAQGDIHYVGQTFENLYLALPDIAEFSGYHRVLPEVALHYSVQWISWSKFDSLKADDVALKEFQWQDSYHYSLGATWYATDNWALRTGYMFDKTPVDQLASISIPDSNRQWLSAGATYHWSANTSIDFGMTYLIGEDVAITEYLEEHVAVPRIEATTRSDALLFAMQFSHSF</sequence>
<evidence type="ECO:0000313" key="9">
    <source>
        <dbReference type="EMBL" id="PNI06624.1"/>
    </source>
</evidence>
<dbReference type="SUPFAM" id="SSF56935">
    <property type="entry name" value="Porins"/>
    <property type="match status" value="1"/>
</dbReference>
<accession>A0A2J8I833</accession>